<dbReference type="STRING" id="589382.SAMN04489721_0825"/>
<evidence type="ECO:0000313" key="4">
    <source>
        <dbReference type="Proteomes" id="UP000199482"/>
    </source>
</evidence>
<dbReference type="EMBL" id="LT629755">
    <property type="protein sequence ID" value="SDS13319.1"/>
    <property type="molecule type" value="Genomic_DNA"/>
</dbReference>
<dbReference type="Proteomes" id="UP000199482">
    <property type="component" value="Chromosome I"/>
</dbReference>
<dbReference type="RefSeq" id="WP_133988550.1">
    <property type="nucleotide sequence ID" value="NZ_BMDN01000003.1"/>
</dbReference>
<dbReference type="SUPFAM" id="SSF49879">
    <property type="entry name" value="SMAD/FHA domain"/>
    <property type="match status" value="1"/>
</dbReference>
<protein>
    <recommendedName>
        <fullName evidence="6">FHA domain-containing protein</fullName>
    </recommendedName>
</protein>
<dbReference type="AlphaFoldDB" id="A0A1H1PRE8"/>
<accession>A0A1H1PRE8</accession>
<dbReference type="Gene3D" id="2.60.200.20">
    <property type="match status" value="1"/>
</dbReference>
<feature type="region of interest" description="Disordered" evidence="1">
    <location>
        <begin position="1"/>
        <end position="80"/>
    </location>
</feature>
<proteinExistence type="predicted"/>
<gene>
    <name evidence="2" type="ORF">BCL57_002040</name>
    <name evidence="3" type="ORF">SAMN04489721_0825</name>
</gene>
<evidence type="ECO:0000313" key="3">
    <source>
        <dbReference type="EMBL" id="SDS13319.1"/>
    </source>
</evidence>
<reference evidence="3" key="2">
    <citation type="submission" date="2016-10" db="EMBL/GenBank/DDBJ databases">
        <authorList>
            <person name="de Groot N.N."/>
        </authorList>
    </citation>
    <scope>NUCLEOTIDE SEQUENCE [LARGE SCALE GENOMIC DNA]</scope>
    <source>
        <strain evidence="3">CPCC 202695</strain>
    </source>
</reference>
<dbReference type="CDD" id="cd00060">
    <property type="entry name" value="FHA"/>
    <property type="match status" value="1"/>
</dbReference>
<evidence type="ECO:0000256" key="1">
    <source>
        <dbReference type="SAM" id="MobiDB-lite"/>
    </source>
</evidence>
<reference evidence="4" key="1">
    <citation type="submission" date="2016-10" db="EMBL/GenBank/DDBJ databases">
        <authorList>
            <person name="Varghese N."/>
            <person name="Submissions S."/>
        </authorList>
    </citation>
    <scope>NUCLEOTIDE SEQUENCE [LARGE SCALE GENOMIC DNA]</scope>
    <source>
        <strain evidence="4">CPCC 202695</strain>
    </source>
</reference>
<evidence type="ECO:0008006" key="6">
    <source>
        <dbReference type="Google" id="ProtNLM"/>
    </source>
</evidence>
<dbReference type="EMBL" id="SODL02000003">
    <property type="protein sequence ID" value="MCP2367881.1"/>
    <property type="molecule type" value="Genomic_DNA"/>
</dbReference>
<reference evidence="2" key="3">
    <citation type="submission" date="2022-06" db="EMBL/GenBank/DDBJ databases">
        <title>Genomic Encyclopedia of Type Strains, Phase III (KMG-III): the genomes of soil and plant-associated and newly described type strains.</title>
        <authorList>
            <person name="Whitman W."/>
        </authorList>
    </citation>
    <scope>NUCLEOTIDE SEQUENCE</scope>
    <source>
        <strain evidence="2">CPCC 202695</strain>
    </source>
</reference>
<name>A0A1H1PRE8_9MICO</name>
<feature type="compositionally biased region" description="Low complexity" evidence="1">
    <location>
        <begin position="67"/>
        <end position="80"/>
    </location>
</feature>
<evidence type="ECO:0000313" key="5">
    <source>
        <dbReference type="Proteomes" id="UP000893823"/>
    </source>
</evidence>
<dbReference type="Proteomes" id="UP000893823">
    <property type="component" value="Unassembled WGS sequence"/>
</dbReference>
<dbReference type="OrthoDB" id="3254248at2"/>
<keyword evidence="5" id="KW-1185">Reference proteome</keyword>
<feature type="compositionally biased region" description="Pro residues" evidence="1">
    <location>
        <begin position="46"/>
        <end position="66"/>
    </location>
</feature>
<evidence type="ECO:0000313" key="2">
    <source>
        <dbReference type="EMBL" id="MCP2367881.1"/>
    </source>
</evidence>
<organism evidence="3 4">
    <name type="scientific">Agromyces flavus</name>
    <dbReference type="NCBI Taxonomy" id="589382"/>
    <lineage>
        <taxon>Bacteria</taxon>
        <taxon>Bacillati</taxon>
        <taxon>Actinomycetota</taxon>
        <taxon>Actinomycetes</taxon>
        <taxon>Micrococcales</taxon>
        <taxon>Microbacteriaceae</taxon>
        <taxon>Agromyces</taxon>
    </lineage>
</organism>
<dbReference type="InterPro" id="IPR008984">
    <property type="entry name" value="SMAD_FHA_dom_sf"/>
</dbReference>
<sequence length="201" mass="20983">MSEPDFIVPPPGLVPDAPDKGTTTGATPDRTIRAPDRLPVFRPVTPVAPPPRATRPALPTQPPGEAPVPSSMAAAPAAPAAPARPRAWRLRSADGIEFVVHDRVVAGRDPQPDTVPGGGTPVAILDTLRSVSKTHVLLVVEVDRLLATDLRSTNGVRIWPEGGDPIELEPGIPTPVPAEAVLLLGDVAFLADVAPEQDEVP</sequence>